<evidence type="ECO:0000256" key="2">
    <source>
        <dbReference type="SAM" id="Phobius"/>
    </source>
</evidence>
<dbReference type="InterPro" id="IPR002048">
    <property type="entry name" value="EF_hand_dom"/>
</dbReference>
<keyword evidence="2" id="KW-1133">Transmembrane helix</keyword>
<reference evidence="4" key="1">
    <citation type="journal article" date="2020" name="mSystems">
        <title>Genome- and Community-Level Interaction Insights into Carbon Utilization and Element Cycling Functions of Hydrothermarchaeota in Hydrothermal Sediment.</title>
        <authorList>
            <person name="Zhou Z."/>
            <person name="Liu Y."/>
            <person name="Xu W."/>
            <person name="Pan J."/>
            <person name="Luo Z.H."/>
            <person name="Li M."/>
        </authorList>
    </citation>
    <scope>NUCLEOTIDE SEQUENCE [LARGE SCALE GENOMIC DNA]</scope>
    <source>
        <strain evidence="4">HyVt-443</strain>
    </source>
</reference>
<evidence type="ECO:0000313" key="4">
    <source>
        <dbReference type="EMBL" id="HEB95046.1"/>
    </source>
</evidence>
<dbReference type="AlphaFoldDB" id="A0A831W686"/>
<feature type="transmembrane region" description="Helical" evidence="2">
    <location>
        <begin position="289"/>
        <end position="308"/>
    </location>
</feature>
<dbReference type="EMBL" id="DRKP01000014">
    <property type="protein sequence ID" value="HEB95046.1"/>
    <property type="molecule type" value="Genomic_DNA"/>
</dbReference>
<name>A0A831W686_9GAMM</name>
<dbReference type="Proteomes" id="UP000886251">
    <property type="component" value="Unassembled WGS sequence"/>
</dbReference>
<evidence type="ECO:0000256" key="1">
    <source>
        <dbReference type="SAM" id="MobiDB-lite"/>
    </source>
</evidence>
<keyword evidence="2" id="KW-0812">Transmembrane</keyword>
<keyword evidence="2" id="KW-0472">Membrane</keyword>
<accession>A0A831W686</accession>
<feature type="transmembrane region" description="Helical" evidence="2">
    <location>
        <begin position="6"/>
        <end position="25"/>
    </location>
</feature>
<proteinExistence type="predicted"/>
<comment type="caution">
    <text evidence="4">The sequence shown here is derived from an EMBL/GenBank/DDBJ whole genome shotgun (WGS) entry which is preliminary data.</text>
</comment>
<dbReference type="GO" id="GO:0005509">
    <property type="term" value="F:calcium ion binding"/>
    <property type="evidence" value="ECO:0007669"/>
    <property type="project" value="InterPro"/>
</dbReference>
<dbReference type="InterPro" id="IPR018247">
    <property type="entry name" value="EF_Hand_1_Ca_BS"/>
</dbReference>
<dbReference type="PROSITE" id="PS00018">
    <property type="entry name" value="EF_HAND_1"/>
    <property type="match status" value="1"/>
</dbReference>
<sequence>MHAQTIEFWFFFGAAVAAAGAGLYLGMRLLQRARLIENTPTARVRSAPQGYVELNGIARLMPGEPIRAPLTGVRCCWYRIRVHKRGDRGWSLVEQETSDHLFLLRDPTGDCIVDPDGARVTPGDRSTWYGPTPRPLRPDRAGAPERAPALLQLARLLNRDLGGGADRYRYTEERIFEGDPLYAIGMFRTRDDLDRREHRRELLIGLLHDWKRDPARLLQRFDRNRDGRIDGDEWDLARRQAAAQADAALSRQAGDAPLHRLGDTGSRQRPFLLSTLPEFSLVRRLRWQAAAAFALFLGAGWLALRLWGNAHP</sequence>
<feature type="region of interest" description="Disordered" evidence="1">
    <location>
        <begin position="122"/>
        <end position="142"/>
    </location>
</feature>
<organism evidence="4">
    <name type="scientific">Sedimenticola thiotaurini</name>
    <dbReference type="NCBI Taxonomy" id="1543721"/>
    <lineage>
        <taxon>Bacteria</taxon>
        <taxon>Pseudomonadati</taxon>
        <taxon>Pseudomonadota</taxon>
        <taxon>Gammaproteobacteria</taxon>
        <taxon>Chromatiales</taxon>
        <taxon>Sedimenticolaceae</taxon>
        <taxon>Sedimenticola</taxon>
    </lineage>
</organism>
<evidence type="ECO:0000259" key="3">
    <source>
        <dbReference type="PROSITE" id="PS50222"/>
    </source>
</evidence>
<dbReference type="PROSITE" id="PS50222">
    <property type="entry name" value="EF_HAND_2"/>
    <property type="match status" value="1"/>
</dbReference>
<gene>
    <name evidence="4" type="ORF">ENI96_01285</name>
</gene>
<protein>
    <recommendedName>
        <fullName evidence="3">EF-hand domain-containing protein</fullName>
    </recommendedName>
</protein>
<feature type="domain" description="EF-hand" evidence="3">
    <location>
        <begin position="209"/>
        <end position="244"/>
    </location>
</feature>